<keyword evidence="2" id="KW-1185">Reference proteome</keyword>
<proteinExistence type="predicted"/>
<protein>
    <submittedName>
        <fullName evidence="1">Uncharacterized protein</fullName>
    </submittedName>
</protein>
<accession>A0ABT8DCK7</accession>
<sequence length="92" mass="9599">MPNRLHLDVGDQALGVYRAVADAVGLALVDGYAFVRATAETDGVPAADLFKDDLHLLPEVSARLAPGSSRPAGLQPARAPRPPLWAPPCGFA</sequence>
<name>A0ABT8DCK7_9RHOB</name>
<organism evidence="1 2">
    <name type="scientific">Paracoccus cavernae</name>
    <dbReference type="NCBI Taxonomy" id="1571207"/>
    <lineage>
        <taxon>Bacteria</taxon>
        <taxon>Pseudomonadati</taxon>
        <taxon>Pseudomonadota</taxon>
        <taxon>Alphaproteobacteria</taxon>
        <taxon>Rhodobacterales</taxon>
        <taxon>Paracoccaceae</taxon>
        <taxon>Paracoccus</taxon>
    </lineage>
</organism>
<dbReference type="EMBL" id="JAUFRC010000002">
    <property type="protein sequence ID" value="MDN3713633.1"/>
    <property type="molecule type" value="Genomic_DNA"/>
</dbReference>
<evidence type="ECO:0000313" key="1">
    <source>
        <dbReference type="EMBL" id="MDN3713633.1"/>
    </source>
</evidence>
<evidence type="ECO:0000313" key="2">
    <source>
        <dbReference type="Proteomes" id="UP001243846"/>
    </source>
</evidence>
<gene>
    <name evidence="1" type="ORF">QWZ10_21165</name>
</gene>
<reference evidence="2" key="1">
    <citation type="journal article" date="2019" name="Int. J. Syst. Evol. Microbiol.">
        <title>The Global Catalogue of Microorganisms (GCM) 10K type strain sequencing project: providing services to taxonomists for standard genome sequencing and annotation.</title>
        <authorList>
            <consortium name="The Broad Institute Genomics Platform"/>
            <consortium name="The Broad Institute Genome Sequencing Center for Infectious Disease"/>
            <person name="Wu L."/>
            <person name="Ma J."/>
        </authorList>
    </citation>
    <scope>NUCLEOTIDE SEQUENCE [LARGE SCALE GENOMIC DNA]</scope>
    <source>
        <strain evidence="2">CECT 8482</strain>
    </source>
</reference>
<comment type="caution">
    <text evidence="1">The sequence shown here is derived from an EMBL/GenBank/DDBJ whole genome shotgun (WGS) entry which is preliminary data.</text>
</comment>
<dbReference type="Proteomes" id="UP001243846">
    <property type="component" value="Unassembled WGS sequence"/>
</dbReference>